<evidence type="ECO:0000313" key="1">
    <source>
        <dbReference type="EMBL" id="VTT56165.1"/>
    </source>
</evidence>
<organism evidence="1 2">
    <name type="scientific">Fusarium fujikuroi</name>
    <name type="common">Bakanae and foot rot disease fungus</name>
    <name type="synonym">Gibberella fujikuroi</name>
    <dbReference type="NCBI Taxonomy" id="5127"/>
    <lineage>
        <taxon>Eukaryota</taxon>
        <taxon>Fungi</taxon>
        <taxon>Dikarya</taxon>
        <taxon>Ascomycota</taxon>
        <taxon>Pezizomycotina</taxon>
        <taxon>Sordariomycetes</taxon>
        <taxon>Hypocreomycetidae</taxon>
        <taxon>Hypocreales</taxon>
        <taxon>Nectriaceae</taxon>
        <taxon>Fusarium</taxon>
        <taxon>Fusarium fujikuroi species complex</taxon>
    </lineage>
</organism>
<evidence type="ECO:0000313" key="2">
    <source>
        <dbReference type="Proteomes" id="UP000760494"/>
    </source>
</evidence>
<accession>A0A9Q9R9H3</accession>
<comment type="caution">
    <text evidence="1">The sequence shown here is derived from an EMBL/GenBank/DDBJ whole genome shotgun (WGS) entry which is preliminary data.</text>
</comment>
<proteinExistence type="predicted"/>
<reference evidence="1" key="1">
    <citation type="submission" date="2019-05" db="EMBL/GenBank/DDBJ databases">
        <authorList>
            <person name="Piombo E."/>
        </authorList>
    </citation>
    <scope>NUCLEOTIDE SEQUENCE</scope>
    <source>
        <strain evidence="1">C2S</strain>
    </source>
</reference>
<protein>
    <recommendedName>
        <fullName evidence="3">F-box domain-containing protein</fullName>
    </recommendedName>
</protein>
<dbReference type="EMBL" id="CABFJX010000002">
    <property type="protein sequence ID" value="VTT56165.1"/>
    <property type="molecule type" value="Genomic_DNA"/>
</dbReference>
<evidence type="ECO:0008006" key="3">
    <source>
        <dbReference type="Google" id="ProtNLM"/>
    </source>
</evidence>
<dbReference type="AlphaFoldDB" id="A0A9Q9R9H3"/>
<dbReference type="Proteomes" id="UP000760494">
    <property type="component" value="Unassembled WGS sequence"/>
</dbReference>
<sequence>MQDNKTTSCKIVKSPSTFKSLRTTATLFFLTSAQRQDIALKSTGWGAGPSRQTAALAGPLQVAPNPVFQDVKVDQDSPFDYDYQLPKVSSEQLKGIIHKLFDYPHMLTIHGCQRASAGCMLNYKRNARSTGNCHNRPHPELRLSNFLRETFHWGAFTGRDINQRNIQHRIIVYLAMRWKSHNFPAKAQALKNDISEAFISLLDNYIINFHPQSGSQSTTALSPSFPPELREMVVKLLDASSLDAPTKTSKQCRQLFGPRLFYHMAFRGSEKVVEQGLKTLLRSSAHILPRPLGQVRQALQEMPLLSISVNFELASPTLPGRLARGLRCLMADRVPQVGRQPTWESLRVAWDISSHDIDKENFYHMLRDMCIPESLESLHVHEDINLIFTSLIRTVRFANLKRLFAVPTKTGQTGG</sequence>
<gene>
    <name evidence="1" type="ORF">C2S_3058</name>
</gene>
<name>A0A9Q9R9H3_FUSFU</name>